<dbReference type="InterPro" id="IPR013083">
    <property type="entry name" value="Znf_RING/FYVE/PHD"/>
</dbReference>
<sequence length="113" mass="12522">MANGINAAAVPSGTGCADCERSRSWWFHLRRCAECGQIGCCDTSPSQHASKHAAETGHPIIRSFEPGEDWFWSYETQDYYDGPALAPPEFHPLDQPAPAPADRVPADWQRHLN</sequence>
<feature type="region of interest" description="Disordered" evidence="1">
    <location>
        <begin position="85"/>
        <end position="113"/>
    </location>
</feature>
<dbReference type="PROSITE" id="PS50271">
    <property type="entry name" value="ZF_UBP"/>
    <property type="match status" value="1"/>
</dbReference>
<proteinExistence type="predicted"/>
<evidence type="ECO:0000313" key="4">
    <source>
        <dbReference type="Proteomes" id="UP001183176"/>
    </source>
</evidence>
<dbReference type="Pfam" id="PF02148">
    <property type="entry name" value="zf-UBP"/>
    <property type="match status" value="1"/>
</dbReference>
<dbReference type="InterPro" id="IPR001607">
    <property type="entry name" value="Znf_UBP"/>
</dbReference>
<dbReference type="RefSeq" id="WP_311422846.1">
    <property type="nucleotide sequence ID" value="NZ_JAVREH010000009.1"/>
</dbReference>
<dbReference type="SUPFAM" id="SSF57850">
    <property type="entry name" value="RING/U-box"/>
    <property type="match status" value="1"/>
</dbReference>
<dbReference type="Proteomes" id="UP001183176">
    <property type="component" value="Unassembled WGS sequence"/>
</dbReference>
<feature type="compositionally biased region" description="Basic and acidic residues" evidence="1">
    <location>
        <begin position="104"/>
        <end position="113"/>
    </location>
</feature>
<evidence type="ECO:0000313" key="3">
    <source>
        <dbReference type="EMBL" id="MDT0261693.1"/>
    </source>
</evidence>
<gene>
    <name evidence="3" type="ORF">RM423_09830</name>
</gene>
<evidence type="ECO:0000259" key="2">
    <source>
        <dbReference type="PROSITE" id="PS50271"/>
    </source>
</evidence>
<dbReference type="Gene3D" id="3.30.40.10">
    <property type="entry name" value="Zinc/RING finger domain, C3HC4 (zinc finger)"/>
    <property type="match status" value="1"/>
</dbReference>
<keyword evidence="4" id="KW-1185">Reference proteome</keyword>
<accession>A0ABU2J9M2</accession>
<organism evidence="3 4">
    <name type="scientific">Jatrophihabitans lederbergiae</name>
    <dbReference type="NCBI Taxonomy" id="3075547"/>
    <lineage>
        <taxon>Bacteria</taxon>
        <taxon>Bacillati</taxon>
        <taxon>Actinomycetota</taxon>
        <taxon>Actinomycetes</taxon>
        <taxon>Jatrophihabitantales</taxon>
        <taxon>Jatrophihabitantaceae</taxon>
        <taxon>Jatrophihabitans</taxon>
    </lineage>
</organism>
<feature type="compositionally biased region" description="Pro residues" evidence="1">
    <location>
        <begin position="85"/>
        <end position="99"/>
    </location>
</feature>
<protein>
    <submittedName>
        <fullName evidence="3">UBP-type zinc finger domain-containing protein</fullName>
    </submittedName>
</protein>
<evidence type="ECO:0000256" key="1">
    <source>
        <dbReference type="SAM" id="MobiDB-lite"/>
    </source>
</evidence>
<comment type="caution">
    <text evidence="3">The sequence shown here is derived from an EMBL/GenBank/DDBJ whole genome shotgun (WGS) entry which is preliminary data.</text>
</comment>
<feature type="domain" description="UBP-type" evidence="2">
    <location>
        <begin position="1"/>
        <end position="99"/>
    </location>
</feature>
<reference evidence="4" key="1">
    <citation type="submission" date="2023-07" db="EMBL/GenBank/DDBJ databases">
        <title>30 novel species of actinomycetes from the DSMZ collection.</title>
        <authorList>
            <person name="Nouioui I."/>
        </authorList>
    </citation>
    <scope>NUCLEOTIDE SEQUENCE [LARGE SCALE GENOMIC DNA]</scope>
    <source>
        <strain evidence="4">DSM 44399</strain>
    </source>
</reference>
<dbReference type="EMBL" id="JAVREH010000009">
    <property type="protein sequence ID" value="MDT0261693.1"/>
    <property type="molecule type" value="Genomic_DNA"/>
</dbReference>
<name>A0ABU2J9M2_9ACTN</name>